<accession>A0A1M6RUP6</accession>
<name>A0A1M6RUP6_9GAMM</name>
<dbReference type="Proteomes" id="UP000184497">
    <property type="component" value="Unassembled WGS sequence"/>
</dbReference>
<dbReference type="STRING" id="564117.SAMN05216369_1688"/>
<dbReference type="EMBL" id="FRAQ01000001">
    <property type="protein sequence ID" value="SHK36221.1"/>
    <property type="molecule type" value="Genomic_DNA"/>
</dbReference>
<evidence type="ECO:0000313" key="1">
    <source>
        <dbReference type="EMBL" id="SHK36221.1"/>
    </source>
</evidence>
<protein>
    <recommendedName>
        <fullName evidence="3">Alginate export</fullName>
    </recommendedName>
</protein>
<sequence length="373" mass="43388">MKGSLWTLVNQLRLRYCSAFSRTVAALFLVISANSYGIEPIFEVRENSIPDTLTPEKLPLSFYTFEPEEYWAEPIDSYWLNFGNFVLRQERIQSPKVQSIGNWADRTLSGETHNLPNNESYLRLGFATESEYGDPAQFDSEVRFRLDIPTTRRKLRLVIESESDELIPLEERQRDRQLTEPDRTDTQTTGALRYLSQIGDAINLSNDIGARLRLPPDAFWRATAEKRWNADADWAFRAQQRFYYYHQDGWGARTWFSASRDVGNGWRFASSSELEWVHRDGKFVAAQIFSTGKRLNNRSTLTPRIGVLGESKPVWRTTSAFADLTWRYRLHSDWLFAELIPALTFPRDRSFKDQGSVLFRLEMYFSGSIHPNF</sequence>
<reference evidence="2" key="1">
    <citation type="submission" date="2016-11" db="EMBL/GenBank/DDBJ databases">
        <authorList>
            <person name="Varghese N."/>
            <person name="Submissions S."/>
        </authorList>
    </citation>
    <scope>NUCLEOTIDE SEQUENCE [LARGE SCALE GENOMIC DNA]</scope>
    <source>
        <strain evidence="2">CGMCC 1.10835</strain>
    </source>
</reference>
<keyword evidence="2" id="KW-1185">Reference proteome</keyword>
<evidence type="ECO:0008006" key="3">
    <source>
        <dbReference type="Google" id="ProtNLM"/>
    </source>
</evidence>
<organism evidence="1 2">
    <name type="scientific">Marinobacter antarcticus</name>
    <dbReference type="NCBI Taxonomy" id="564117"/>
    <lineage>
        <taxon>Bacteria</taxon>
        <taxon>Pseudomonadati</taxon>
        <taxon>Pseudomonadota</taxon>
        <taxon>Gammaproteobacteria</taxon>
        <taxon>Pseudomonadales</taxon>
        <taxon>Marinobacteraceae</taxon>
        <taxon>Marinobacter</taxon>
    </lineage>
</organism>
<gene>
    <name evidence="1" type="ORF">SAMN05216369_1688</name>
</gene>
<dbReference type="AlphaFoldDB" id="A0A1M6RUP6"/>
<dbReference type="RefSeq" id="WP_228704430.1">
    <property type="nucleotide sequence ID" value="NZ_FRAQ01000001.1"/>
</dbReference>
<proteinExistence type="predicted"/>
<evidence type="ECO:0000313" key="2">
    <source>
        <dbReference type="Proteomes" id="UP000184497"/>
    </source>
</evidence>